<keyword evidence="1" id="KW-1133">Transmembrane helix</keyword>
<protein>
    <recommendedName>
        <fullName evidence="3">MotA/TolQ/ExbB proton channel domain-containing protein</fullName>
    </recommendedName>
</protein>
<reference evidence="2" key="1">
    <citation type="submission" date="2018-05" db="EMBL/GenBank/DDBJ databases">
        <authorList>
            <person name="Lanie J.A."/>
            <person name="Ng W.-L."/>
            <person name="Kazmierczak K.M."/>
            <person name="Andrzejewski T.M."/>
            <person name="Davidsen T.M."/>
            <person name="Wayne K.J."/>
            <person name="Tettelin H."/>
            <person name="Glass J.I."/>
            <person name="Rusch D."/>
            <person name="Podicherti R."/>
            <person name="Tsui H.-C.T."/>
            <person name="Winkler M.E."/>
        </authorList>
    </citation>
    <scope>NUCLEOTIDE SEQUENCE</scope>
</reference>
<evidence type="ECO:0000313" key="2">
    <source>
        <dbReference type="EMBL" id="SVC51214.1"/>
    </source>
</evidence>
<gene>
    <name evidence="2" type="ORF">METZ01_LOCUS304068</name>
</gene>
<evidence type="ECO:0000256" key="1">
    <source>
        <dbReference type="SAM" id="Phobius"/>
    </source>
</evidence>
<dbReference type="EMBL" id="UINC01095265">
    <property type="protein sequence ID" value="SVC51214.1"/>
    <property type="molecule type" value="Genomic_DNA"/>
</dbReference>
<keyword evidence="1" id="KW-0812">Transmembrane</keyword>
<feature type="transmembrane region" description="Helical" evidence="1">
    <location>
        <begin position="12"/>
        <end position="33"/>
    </location>
</feature>
<evidence type="ECO:0008006" key="3">
    <source>
        <dbReference type="Google" id="ProtNLM"/>
    </source>
</evidence>
<sequence length="71" mass="7253">MDNAWRMIGDLVSNLTSVITGLLGLGVVGALLFGDFLGLDVVGNITALVDTLANGGVVGLLVLAILMSLLR</sequence>
<name>A0A382MQG2_9ZZZZ</name>
<keyword evidence="1" id="KW-0472">Membrane</keyword>
<proteinExistence type="predicted"/>
<accession>A0A382MQG2</accession>
<dbReference type="AlphaFoldDB" id="A0A382MQG2"/>
<feature type="transmembrane region" description="Helical" evidence="1">
    <location>
        <begin position="45"/>
        <end position="70"/>
    </location>
</feature>
<organism evidence="2">
    <name type="scientific">marine metagenome</name>
    <dbReference type="NCBI Taxonomy" id="408172"/>
    <lineage>
        <taxon>unclassified sequences</taxon>
        <taxon>metagenomes</taxon>
        <taxon>ecological metagenomes</taxon>
    </lineage>
</organism>